<dbReference type="Proteomes" id="UP000500767">
    <property type="component" value="Plasmid unnamed1"/>
</dbReference>
<dbReference type="AlphaFoldDB" id="A0A6M8HXH3"/>
<dbReference type="KEGG" id="lck:HN018_23905"/>
<gene>
    <name evidence="1" type="ORF">HN018_23905</name>
</gene>
<evidence type="ECO:0000313" key="2">
    <source>
        <dbReference type="Proteomes" id="UP000500767"/>
    </source>
</evidence>
<keyword evidence="1" id="KW-0614">Plasmid</keyword>
<proteinExistence type="predicted"/>
<protein>
    <submittedName>
        <fullName evidence="1">Uncharacterized protein</fullName>
    </submittedName>
</protein>
<organism evidence="1 2">
    <name type="scientific">Lichenicola cladoniae</name>
    <dbReference type="NCBI Taxonomy" id="1484109"/>
    <lineage>
        <taxon>Bacteria</taxon>
        <taxon>Pseudomonadati</taxon>
        <taxon>Pseudomonadota</taxon>
        <taxon>Alphaproteobacteria</taxon>
        <taxon>Acetobacterales</taxon>
        <taxon>Acetobacteraceae</taxon>
        <taxon>Lichenicola</taxon>
    </lineage>
</organism>
<keyword evidence="2" id="KW-1185">Reference proteome</keyword>
<sequence length="63" mass="6762">MQHLVDQSPGQALGLALFAAMDLSHALAGQHDDAALCTRSDYRRLLGQRLVINQGGYGGRLGR</sequence>
<reference evidence="1 2" key="1">
    <citation type="journal article" date="2014" name="World J. Microbiol. Biotechnol.">
        <title>Biodiversity and physiological characteristics of Antarctic and Arctic lichens-associated bacteria.</title>
        <authorList>
            <person name="Lee Y.M."/>
            <person name="Kim E.H."/>
            <person name="Lee H.K."/>
            <person name="Hong S.G."/>
        </authorList>
    </citation>
    <scope>NUCLEOTIDE SEQUENCE [LARGE SCALE GENOMIC DNA]</scope>
    <source>
        <strain evidence="1 2">PAMC 26569</strain>
        <plasmid evidence="1">unnamed1</plasmid>
    </source>
</reference>
<name>A0A6M8HXH3_9PROT</name>
<geneLocation type="plasmid" evidence="1 2">
    <name>unnamed1</name>
</geneLocation>
<evidence type="ECO:0000313" key="1">
    <source>
        <dbReference type="EMBL" id="QKE93223.1"/>
    </source>
</evidence>
<dbReference type="EMBL" id="CP053709">
    <property type="protein sequence ID" value="QKE93223.1"/>
    <property type="molecule type" value="Genomic_DNA"/>
</dbReference>
<dbReference type="RefSeq" id="WP_171837358.1">
    <property type="nucleotide sequence ID" value="NZ_CP053709.1"/>
</dbReference>
<accession>A0A6M8HXH3</accession>